<keyword evidence="8" id="KW-1185">Reference proteome</keyword>
<dbReference type="Proteomes" id="UP000193577">
    <property type="component" value="Unassembled WGS sequence"/>
</dbReference>
<keyword evidence="5" id="KW-0067">ATP-binding</keyword>
<dbReference type="SUPFAM" id="SSF56112">
    <property type="entry name" value="Protein kinase-like (PK-like)"/>
    <property type="match status" value="1"/>
</dbReference>
<comment type="similarity">
    <text evidence="1">Belongs to the aminoglycoside phosphotransferase family.</text>
</comment>
<evidence type="ECO:0000256" key="1">
    <source>
        <dbReference type="ARBA" id="ARBA00006219"/>
    </source>
</evidence>
<evidence type="ECO:0000256" key="2">
    <source>
        <dbReference type="ARBA" id="ARBA00022679"/>
    </source>
</evidence>
<evidence type="ECO:0000313" key="7">
    <source>
        <dbReference type="EMBL" id="OSC32974.1"/>
    </source>
</evidence>
<dbReference type="Gene3D" id="3.90.1200.10">
    <property type="match status" value="1"/>
</dbReference>
<evidence type="ECO:0000256" key="3">
    <source>
        <dbReference type="ARBA" id="ARBA00022741"/>
    </source>
</evidence>
<dbReference type="GO" id="GO:0046677">
    <property type="term" value="P:response to antibiotic"/>
    <property type="evidence" value="ECO:0007669"/>
    <property type="project" value="UniProtKB-KW"/>
</dbReference>
<dbReference type="AlphaFoldDB" id="A0A7I7SIK4"/>
<evidence type="ECO:0000256" key="6">
    <source>
        <dbReference type="ARBA" id="ARBA00023251"/>
    </source>
</evidence>
<evidence type="ECO:0000256" key="5">
    <source>
        <dbReference type="ARBA" id="ARBA00022840"/>
    </source>
</evidence>
<dbReference type="EMBL" id="NCXO01000029">
    <property type="protein sequence ID" value="OSC32974.1"/>
    <property type="molecule type" value="Genomic_DNA"/>
</dbReference>
<keyword evidence="3" id="KW-0547">Nucleotide-binding</keyword>
<dbReference type="PIRSF" id="PIRSF000706">
    <property type="entry name" value="Kanamycin_kin"/>
    <property type="match status" value="1"/>
</dbReference>
<reference evidence="7 8" key="1">
    <citation type="submission" date="2017-04" db="EMBL/GenBank/DDBJ databases">
        <title>The new phylogeny of genus Mycobacterium.</title>
        <authorList>
            <person name="Tortoli E."/>
            <person name="Trovato A."/>
            <person name="Cirillo D.M."/>
        </authorList>
    </citation>
    <scope>NUCLEOTIDE SEQUENCE [LARGE SCALE GENOMIC DNA]</scope>
    <source>
        <strain evidence="7 8">KCTC 19819</strain>
    </source>
</reference>
<comment type="caution">
    <text evidence="7">The sequence shown here is derived from an EMBL/GenBank/DDBJ whole genome shotgun (WGS) entry which is preliminary data.</text>
</comment>
<dbReference type="Pfam" id="PF01636">
    <property type="entry name" value="APH"/>
    <property type="match status" value="1"/>
</dbReference>
<dbReference type="GO" id="GO:0016773">
    <property type="term" value="F:phosphotransferase activity, alcohol group as acceptor"/>
    <property type="evidence" value="ECO:0007669"/>
    <property type="project" value="InterPro"/>
</dbReference>
<gene>
    <name evidence="7" type="ORF">B8W67_12970</name>
</gene>
<organism evidence="7 8">
    <name type="scientific">Mycolicibacillus koreensis</name>
    <dbReference type="NCBI Taxonomy" id="1069220"/>
    <lineage>
        <taxon>Bacteria</taxon>
        <taxon>Bacillati</taxon>
        <taxon>Actinomycetota</taxon>
        <taxon>Actinomycetes</taxon>
        <taxon>Mycobacteriales</taxon>
        <taxon>Mycobacteriaceae</taxon>
        <taxon>Mycolicibacillus</taxon>
    </lineage>
</organism>
<dbReference type="OrthoDB" id="3806873at2"/>
<dbReference type="Gene3D" id="3.30.200.20">
    <property type="entry name" value="Phosphorylase Kinase, domain 1"/>
    <property type="match status" value="1"/>
</dbReference>
<protein>
    <submittedName>
        <fullName evidence="7">Uncharacterized protein</fullName>
    </submittedName>
</protein>
<sequence length="240" mass="26847">MSAQVPETPPDIPGKVVELAGADPIAAVWRNELGGWTFRACGRRGTRYIKWQPYAGLDSGRRGDVDLLVESEKLRWAAQFIAVPRVLDGGEDDDHAWLVTEGIDAIPAADPRWRDTPDVAVRAIATGLRRIHDALPVDTCPYRGAWLGSKAPPEPERLVVCHGDPCVPNTLMNRDGEFAGHVDLARLGVADRWADLAIATYSISWEVNFGRRFDELFFQAYGVKPDDERIRTYRERWDAQ</sequence>
<dbReference type="GO" id="GO:0016301">
    <property type="term" value="F:kinase activity"/>
    <property type="evidence" value="ECO:0007669"/>
    <property type="project" value="UniProtKB-KW"/>
</dbReference>
<keyword evidence="6" id="KW-0046">Antibiotic resistance</keyword>
<dbReference type="InterPro" id="IPR002575">
    <property type="entry name" value="Aminoglycoside_PTrfase"/>
</dbReference>
<evidence type="ECO:0000313" key="8">
    <source>
        <dbReference type="Proteomes" id="UP000193577"/>
    </source>
</evidence>
<dbReference type="RefSeq" id="WP_085304394.1">
    <property type="nucleotide sequence ID" value="NZ_AP022594.1"/>
</dbReference>
<evidence type="ECO:0000256" key="4">
    <source>
        <dbReference type="ARBA" id="ARBA00022777"/>
    </source>
</evidence>
<dbReference type="InterPro" id="IPR011009">
    <property type="entry name" value="Kinase-like_dom_sf"/>
</dbReference>
<dbReference type="InterPro" id="IPR024165">
    <property type="entry name" value="Kan/Strep_kinase"/>
</dbReference>
<keyword evidence="2" id="KW-0808">Transferase</keyword>
<dbReference type="GO" id="GO:0005524">
    <property type="term" value="F:ATP binding"/>
    <property type="evidence" value="ECO:0007669"/>
    <property type="project" value="UniProtKB-KW"/>
</dbReference>
<proteinExistence type="inferred from homology"/>
<keyword evidence="4" id="KW-0418">Kinase</keyword>
<accession>A0A7I7SIK4</accession>
<name>A0A7I7SIK4_9MYCO</name>